<gene>
    <name evidence="1" type="ORF">GJ744_004222</name>
</gene>
<name>A0A8H7A869_9EURO</name>
<evidence type="ECO:0000313" key="2">
    <source>
        <dbReference type="Proteomes" id="UP000606974"/>
    </source>
</evidence>
<evidence type="ECO:0000313" key="1">
    <source>
        <dbReference type="EMBL" id="KAF7503189.1"/>
    </source>
</evidence>
<dbReference type="EMBL" id="JAACFV010000192">
    <property type="protein sequence ID" value="KAF7503189.1"/>
    <property type="molecule type" value="Genomic_DNA"/>
</dbReference>
<proteinExistence type="predicted"/>
<protein>
    <submittedName>
        <fullName evidence="1">Uncharacterized protein</fullName>
    </submittedName>
</protein>
<keyword evidence="2" id="KW-1185">Reference proteome</keyword>
<organism evidence="1 2">
    <name type="scientific">Endocarpon pusillum</name>
    <dbReference type="NCBI Taxonomy" id="364733"/>
    <lineage>
        <taxon>Eukaryota</taxon>
        <taxon>Fungi</taxon>
        <taxon>Dikarya</taxon>
        <taxon>Ascomycota</taxon>
        <taxon>Pezizomycotina</taxon>
        <taxon>Eurotiomycetes</taxon>
        <taxon>Chaetothyriomycetidae</taxon>
        <taxon>Verrucariales</taxon>
        <taxon>Verrucariaceae</taxon>
        <taxon>Endocarpon</taxon>
    </lineage>
</organism>
<dbReference type="Proteomes" id="UP000606974">
    <property type="component" value="Unassembled WGS sequence"/>
</dbReference>
<accession>A0A8H7A869</accession>
<sequence length="132" mass="14747">MARTNKTARRTCRSIDSSIKLNPASPRRSQIIVDTPRRTRLICDAEATAGKLPRKQLFKTHDIAEATGYRILKSNSTRHSDRVHNCGRKLVLAPHQRDAIETVENSSFQFGSLSHMTIVRAIGLANGLERAI</sequence>
<dbReference type="AlphaFoldDB" id="A0A8H7A869"/>
<comment type="caution">
    <text evidence="1">The sequence shown here is derived from an EMBL/GenBank/DDBJ whole genome shotgun (WGS) entry which is preliminary data.</text>
</comment>
<reference evidence="1" key="1">
    <citation type="submission" date="2020-02" db="EMBL/GenBank/DDBJ databases">
        <authorList>
            <person name="Palmer J.M."/>
        </authorList>
    </citation>
    <scope>NUCLEOTIDE SEQUENCE</scope>
    <source>
        <strain evidence="1">EPUS1.4</strain>
        <tissue evidence="1">Thallus</tissue>
    </source>
</reference>